<dbReference type="InterPro" id="IPR023296">
    <property type="entry name" value="Glyco_hydro_beta-prop_sf"/>
</dbReference>
<evidence type="ECO:0000256" key="3">
    <source>
        <dbReference type="ARBA" id="ARBA00023295"/>
    </source>
</evidence>
<dbReference type="Proteomes" id="UP001320245">
    <property type="component" value="Unassembled WGS sequence"/>
</dbReference>
<dbReference type="CDD" id="cd18833">
    <property type="entry name" value="GH43_PcXyl-like"/>
    <property type="match status" value="1"/>
</dbReference>
<dbReference type="SUPFAM" id="SSF75005">
    <property type="entry name" value="Arabinanase/levansucrase/invertase"/>
    <property type="match status" value="1"/>
</dbReference>
<sequence length="669" mass="73820">MKASLPLGHDDLQWLSEEVDDLDATLQAWRHGINPQYNYNTVHVTNTTADIIADLPSTDTTEGRRHVYQNEWSADIWNKWRVLFAQEVLNDYGIRKWAIEQLRRINESIGIRQAALLAAQAQAGLDGGNVLNREEQLPGLAYTNGSTSGIWAPSIRYHNDTFWVVTTLVYDDRAKTDSSRWDNIISKSQDPFNQSSWTNAVSFNFTGYDTSPFWDDDGKSYIVGSHYWHIYPALQLAEANLETGEVGDWQTLWNGTGGKAPEGPHLFRKDDWYYLLAAEGGTGLDHRATIARSRDLEGPYESDPANPILTSANSSNYFQTVGHSDLFQDPSGNWWGVALSTRSGPEYTNYPMGRETVLTPATWDKGDFPVLSKVSGLESGWPLPPANKDIGGTGPWISEGDDIEFTPGSTLPAHFTYWRYPNPDSYTISPEDHPDTLRLKPSRLNLTALNGAYAGPELGGQTFVGRRQQDTLFSYSVNLDYSPSVLGEEAGVTVFLTQDHHLDLGVVLLPANESTVAFPATGLERRGAAAALTPHFRFRGISSEAVPDPIVAPLPSGWLSSSLKLEIKASNTTHYSFSVGPANDESQLQTVLDHPTRSYQVTSSVLASAMADQFAFTHPSPLGGYENEHSLPEEISEDGKSLKNPQTGVLSKSYETFVDPLSKGRRGGL</sequence>
<evidence type="ECO:0000256" key="1">
    <source>
        <dbReference type="ARBA" id="ARBA00009865"/>
    </source>
</evidence>
<dbReference type="SUPFAM" id="SSF49899">
    <property type="entry name" value="Concanavalin A-like lectins/glucanases"/>
    <property type="match status" value="1"/>
</dbReference>
<feature type="domain" description="Beta-xylosidase C-terminal Concanavalin A-like" evidence="6">
    <location>
        <begin position="405"/>
        <end position="509"/>
    </location>
</feature>
<accession>A0AAN9YLN4</accession>
<dbReference type="Pfam" id="PF04616">
    <property type="entry name" value="Glyco_hydro_43"/>
    <property type="match status" value="1"/>
</dbReference>
<dbReference type="InterPro" id="IPR013320">
    <property type="entry name" value="ConA-like_dom_sf"/>
</dbReference>
<evidence type="ECO:0000256" key="2">
    <source>
        <dbReference type="ARBA" id="ARBA00022801"/>
    </source>
</evidence>
<dbReference type="GO" id="GO:0004553">
    <property type="term" value="F:hydrolase activity, hydrolyzing O-glycosyl compounds"/>
    <property type="evidence" value="ECO:0007669"/>
    <property type="project" value="InterPro"/>
</dbReference>
<dbReference type="Gene3D" id="2.115.10.20">
    <property type="entry name" value="Glycosyl hydrolase domain, family 43"/>
    <property type="match status" value="1"/>
</dbReference>
<reference evidence="7 8" key="1">
    <citation type="journal article" date="2023" name="PLoS ONE">
        <title>Cytospora paraplurivora sp. nov. isolated from orchards with fruit tree decline syndrome in Ontario, Canada.</title>
        <authorList>
            <person name="Ilyukhin E."/>
            <person name="Nguyen H.D.T."/>
            <person name="Castle A.J."/>
            <person name="Ellouze W."/>
        </authorList>
    </citation>
    <scope>NUCLEOTIDE SEQUENCE [LARGE SCALE GENOMIC DNA]</scope>
    <source>
        <strain evidence="7 8">FDS-564</strain>
    </source>
</reference>
<keyword evidence="3" id="KW-0326">Glycosidase</keyword>
<dbReference type="EMBL" id="JAJSPL020000004">
    <property type="protein sequence ID" value="KAK7747377.1"/>
    <property type="molecule type" value="Genomic_DNA"/>
</dbReference>
<evidence type="ECO:0000259" key="6">
    <source>
        <dbReference type="Pfam" id="PF17851"/>
    </source>
</evidence>
<evidence type="ECO:0000256" key="4">
    <source>
        <dbReference type="PIRSR" id="PIRSR606710-2"/>
    </source>
</evidence>
<evidence type="ECO:0000256" key="5">
    <source>
        <dbReference type="SAM" id="MobiDB-lite"/>
    </source>
</evidence>
<dbReference type="InterPro" id="IPR051795">
    <property type="entry name" value="Glycosyl_Hydrlase_43"/>
</dbReference>
<dbReference type="PANTHER" id="PTHR42812">
    <property type="entry name" value="BETA-XYLOSIDASE"/>
    <property type="match status" value="1"/>
</dbReference>
<comment type="similarity">
    <text evidence="1">Belongs to the glycosyl hydrolase 43 family.</text>
</comment>
<evidence type="ECO:0000313" key="8">
    <source>
        <dbReference type="Proteomes" id="UP001320245"/>
    </source>
</evidence>
<dbReference type="GO" id="GO:0005975">
    <property type="term" value="P:carbohydrate metabolic process"/>
    <property type="evidence" value="ECO:0007669"/>
    <property type="project" value="InterPro"/>
</dbReference>
<gene>
    <name evidence="7" type="ORF">SLS53_001631</name>
</gene>
<dbReference type="InterPro" id="IPR006710">
    <property type="entry name" value="Glyco_hydro_43"/>
</dbReference>
<organism evidence="7 8">
    <name type="scientific">Cytospora paraplurivora</name>
    <dbReference type="NCBI Taxonomy" id="2898453"/>
    <lineage>
        <taxon>Eukaryota</taxon>
        <taxon>Fungi</taxon>
        <taxon>Dikarya</taxon>
        <taxon>Ascomycota</taxon>
        <taxon>Pezizomycotina</taxon>
        <taxon>Sordariomycetes</taxon>
        <taxon>Sordariomycetidae</taxon>
        <taxon>Diaporthales</taxon>
        <taxon>Cytosporaceae</taxon>
        <taxon>Cytospora</taxon>
    </lineage>
</organism>
<dbReference type="Gene3D" id="2.60.120.200">
    <property type="match status" value="1"/>
</dbReference>
<protein>
    <recommendedName>
        <fullName evidence="6">Beta-xylosidase C-terminal Concanavalin A-like domain-containing protein</fullName>
    </recommendedName>
</protein>
<dbReference type="InterPro" id="IPR041542">
    <property type="entry name" value="GH43_C2"/>
</dbReference>
<dbReference type="PANTHER" id="PTHR42812:SF17">
    <property type="entry name" value="BETA-XYLOSIDASE C-TERMINAL CONCANAVALIN A-LIKE DOMAIN-CONTAINING PROTEIN-RELATED"/>
    <property type="match status" value="1"/>
</dbReference>
<dbReference type="AlphaFoldDB" id="A0AAN9YLN4"/>
<dbReference type="Pfam" id="PF17851">
    <property type="entry name" value="GH43_C2"/>
    <property type="match status" value="1"/>
</dbReference>
<feature type="site" description="Important for catalytic activity, responsible for pKa modulation of the active site Glu and correct orientation of both the proton donor and substrate" evidence="4">
    <location>
        <position position="209"/>
    </location>
</feature>
<keyword evidence="2" id="KW-0378">Hydrolase</keyword>
<proteinExistence type="inferred from homology"/>
<keyword evidence="8" id="KW-1185">Reference proteome</keyword>
<feature type="compositionally biased region" description="Basic and acidic residues" evidence="5">
    <location>
        <begin position="626"/>
        <end position="641"/>
    </location>
</feature>
<evidence type="ECO:0000313" key="7">
    <source>
        <dbReference type="EMBL" id="KAK7747377.1"/>
    </source>
</evidence>
<feature type="region of interest" description="Disordered" evidence="5">
    <location>
        <begin position="621"/>
        <end position="648"/>
    </location>
</feature>
<name>A0AAN9YLN4_9PEZI</name>
<comment type="caution">
    <text evidence="7">The sequence shown here is derived from an EMBL/GenBank/DDBJ whole genome shotgun (WGS) entry which is preliminary data.</text>
</comment>